<dbReference type="InterPro" id="IPR036465">
    <property type="entry name" value="vWFA_dom_sf"/>
</dbReference>
<dbReference type="PROSITE" id="PS51257">
    <property type="entry name" value="PROKAR_LIPOPROTEIN"/>
    <property type="match status" value="1"/>
</dbReference>
<sequence>MKLKLQTMVTLVTLSVTGCDESPPPFKELPAEYDGELVNQNPSDDLTQYNSLQSAEWKFQASTIDDVEVEVDLESETIKQFGTMQEQTVKAHLTHEQVTRAQKVEVFKQGSDQQTISEFFKQNENDDAQGLLDVLVVIDNSGSMAEEQANLSTKLMPLLSYVAQSDWRIGVVTTDVADGCLREMIQKNQSNPQQAFSNAIRAGTSGSGIEAGVPQAVSALSPACLGGSSWIRPNSTLAILYVSDEDNCSDGTKCAVDEQNSADYLLDYLATIRQVGVNAKVFGLIWHTSQEQSQCQTALRQGVVYSDLIEQTGGSWGSICDSDYSATLQAMSLDLSLILKTQFALQYTPFTESIEVVVNNTKVRTGYNIIGNVVTFDEAPPAGAKISINYRFTTSAPQASFTLNGNADPSAITVYLDGRPSTDFSYDSSKKQVQFTKPPQAREIKVVYREPGSLLKSFKIEPGLVASSVKASVDGRPVEASAFSYDSASGNVTFNSAPKDSSKIEFQYERVIGPLLSYPVFAPLEAMASVVVYDQFSSPLSATVGQQEITFDAGEYQKGKSYVIEYDNIFKNQSQIDLGYPIFSAMVKVTGDSTGDCGDLKPNGTIVDISACGFNGTENILFSFDYVKEHLQEFSLDTGEYDLDALLSSVDIAYAVTINGEATDKFVVEDRTISFSEELPINAEITVKLIRGHDS</sequence>
<name>A0A1Y6BEV7_9BACT</name>
<proteinExistence type="predicted"/>
<evidence type="ECO:0008006" key="3">
    <source>
        <dbReference type="Google" id="ProtNLM"/>
    </source>
</evidence>
<gene>
    <name evidence="1" type="ORF">SAMN06296036_104217</name>
</gene>
<evidence type="ECO:0000313" key="2">
    <source>
        <dbReference type="Proteomes" id="UP000192907"/>
    </source>
</evidence>
<dbReference type="SUPFAM" id="SSF53300">
    <property type="entry name" value="vWA-like"/>
    <property type="match status" value="1"/>
</dbReference>
<organism evidence="1 2">
    <name type="scientific">Pseudobacteriovorax antillogorgiicola</name>
    <dbReference type="NCBI Taxonomy" id="1513793"/>
    <lineage>
        <taxon>Bacteria</taxon>
        <taxon>Pseudomonadati</taxon>
        <taxon>Bdellovibrionota</taxon>
        <taxon>Oligoflexia</taxon>
        <taxon>Oligoflexales</taxon>
        <taxon>Pseudobacteriovoracaceae</taxon>
        <taxon>Pseudobacteriovorax</taxon>
    </lineage>
</organism>
<protein>
    <recommendedName>
        <fullName evidence="3">VWFA domain-containing protein</fullName>
    </recommendedName>
</protein>
<accession>A0A1Y6BEV7</accession>
<reference evidence="2" key="1">
    <citation type="submission" date="2017-04" db="EMBL/GenBank/DDBJ databases">
        <authorList>
            <person name="Varghese N."/>
            <person name="Submissions S."/>
        </authorList>
    </citation>
    <scope>NUCLEOTIDE SEQUENCE [LARGE SCALE GENOMIC DNA]</scope>
    <source>
        <strain evidence="2">RKEM611</strain>
    </source>
</reference>
<dbReference type="AlphaFoldDB" id="A0A1Y6BEV7"/>
<dbReference type="EMBL" id="FWZT01000004">
    <property type="protein sequence ID" value="SMF07432.1"/>
    <property type="molecule type" value="Genomic_DNA"/>
</dbReference>
<keyword evidence="2" id="KW-1185">Reference proteome</keyword>
<evidence type="ECO:0000313" key="1">
    <source>
        <dbReference type="EMBL" id="SMF07432.1"/>
    </source>
</evidence>
<dbReference type="OrthoDB" id="5289811at2"/>
<dbReference type="Proteomes" id="UP000192907">
    <property type="component" value="Unassembled WGS sequence"/>
</dbReference>
<dbReference type="RefSeq" id="WP_132316632.1">
    <property type="nucleotide sequence ID" value="NZ_FWZT01000004.1"/>
</dbReference>